<dbReference type="Pfam" id="PF00881">
    <property type="entry name" value="Nitroreductase"/>
    <property type="match status" value="1"/>
</dbReference>
<sequence length="328" mass="35962">MLVNDRPRRPLLEPGSMLGDCLSLTVMAPSLHNSQPWLFRLRQGGLDVYADIGRQLTVADPTGREMWISVGAALFNLRVALAYRGRTPLLRLRPVPAAELLAARVSLGPPAPVSATVRALARAIHRRHSIRWPFADLAVPNGILAELTAAAAAEGAVLRPAGPNLRTQVLAVTREAEQRWRPDPDYRRELAEWTFDVPDRRDGIPRLATGPRSADDALPLRDFGLLRPAAQRSSAEFEARPTIAVLYTGDSPRHWLQAGQALQRVLLSATARGLSSSLLTQPLEIPQLRDGLRDPASGRPAQAIVRLGYSRRIGAFTPRRPLHDVLLA</sequence>
<dbReference type="InterPro" id="IPR000415">
    <property type="entry name" value="Nitroreductase-like"/>
</dbReference>
<gene>
    <name evidence="2" type="ORF">ACFFTR_22415</name>
</gene>
<dbReference type="Proteomes" id="UP001589608">
    <property type="component" value="Unassembled WGS sequence"/>
</dbReference>
<dbReference type="PANTHER" id="PTHR23026:SF123">
    <property type="entry name" value="NAD(P)H NITROREDUCTASE RV3131-RELATED"/>
    <property type="match status" value="1"/>
</dbReference>
<evidence type="ECO:0000259" key="1">
    <source>
        <dbReference type="Pfam" id="PF00881"/>
    </source>
</evidence>
<dbReference type="SUPFAM" id="SSF55469">
    <property type="entry name" value="FMN-dependent nitroreductase-like"/>
    <property type="match status" value="2"/>
</dbReference>
<feature type="domain" description="Nitroreductase" evidence="1">
    <location>
        <begin position="124"/>
        <end position="309"/>
    </location>
</feature>
<proteinExistence type="predicted"/>
<dbReference type="NCBIfam" id="NF047509">
    <property type="entry name" value="Rv3131_FMN_oxido"/>
    <property type="match status" value="1"/>
</dbReference>
<comment type="caution">
    <text evidence="2">The sequence shown here is derived from an EMBL/GenBank/DDBJ whole genome shotgun (WGS) entry which is preliminary data.</text>
</comment>
<organism evidence="2 3">
    <name type="scientific">Dactylosporangium vinaceum</name>
    <dbReference type="NCBI Taxonomy" id="53362"/>
    <lineage>
        <taxon>Bacteria</taxon>
        <taxon>Bacillati</taxon>
        <taxon>Actinomycetota</taxon>
        <taxon>Actinomycetes</taxon>
        <taxon>Micromonosporales</taxon>
        <taxon>Micromonosporaceae</taxon>
        <taxon>Dactylosporangium</taxon>
    </lineage>
</organism>
<name>A0ABV5MAH4_9ACTN</name>
<dbReference type="InterPro" id="IPR050627">
    <property type="entry name" value="Nitroreductase/BluB"/>
</dbReference>
<dbReference type="EMBL" id="JBHMCA010000043">
    <property type="protein sequence ID" value="MFB9445844.1"/>
    <property type="molecule type" value="Genomic_DNA"/>
</dbReference>
<dbReference type="PANTHER" id="PTHR23026">
    <property type="entry name" value="NADPH NITROREDUCTASE"/>
    <property type="match status" value="1"/>
</dbReference>
<dbReference type="Gene3D" id="3.40.109.10">
    <property type="entry name" value="NADH Oxidase"/>
    <property type="match status" value="1"/>
</dbReference>
<evidence type="ECO:0000313" key="2">
    <source>
        <dbReference type="EMBL" id="MFB9445844.1"/>
    </source>
</evidence>
<accession>A0ABV5MAH4</accession>
<protein>
    <submittedName>
        <fullName evidence="2">Acg family FMN-binding oxidoreductase</fullName>
    </submittedName>
</protein>
<keyword evidence="3" id="KW-1185">Reference proteome</keyword>
<reference evidence="2 3" key="1">
    <citation type="submission" date="2024-09" db="EMBL/GenBank/DDBJ databases">
        <authorList>
            <person name="Sun Q."/>
            <person name="Mori K."/>
        </authorList>
    </citation>
    <scope>NUCLEOTIDE SEQUENCE [LARGE SCALE GENOMIC DNA]</scope>
    <source>
        <strain evidence="2 3">JCM 3307</strain>
    </source>
</reference>
<dbReference type="RefSeq" id="WP_223093090.1">
    <property type="nucleotide sequence ID" value="NZ_CP061913.1"/>
</dbReference>
<evidence type="ECO:0000313" key="3">
    <source>
        <dbReference type="Proteomes" id="UP001589608"/>
    </source>
</evidence>
<dbReference type="InterPro" id="IPR029479">
    <property type="entry name" value="Nitroreductase"/>
</dbReference>